<feature type="compositionally biased region" description="Low complexity" evidence="1">
    <location>
        <begin position="125"/>
        <end position="139"/>
    </location>
</feature>
<feature type="compositionally biased region" description="Low complexity" evidence="1">
    <location>
        <begin position="534"/>
        <end position="544"/>
    </location>
</feature>
<feature type="region of interest" description="Disordered" evidence="1">
    <location>
        <begin position="187"/>
        <end position="211"/>
    </location>
</feature>
<reference evidence="3" key="1">
    <citation type="journal article" date="2019" name="Int. J. Syst. Evol. Microbiol.">
        <title>The Global Catalogue of Microorganisms (GCM) 10K type strain sequencing project: providing services to taxonomists for standard genome sequencing and annotation.</title>
        <authorList>
            <consortium name="The Broad Institute Genomics Platform"/>
            <consortium name="The Broad Institute Genome Sequencing Center for Infectious Disease"/>
            <person name="Wu L."/>
            <person name="Ma J."/>
        </authorList>
    </citation>
    <scope>NUCLEOTIDE SEQUENCE [LARGE SCALE GENOMIC DNA]</scope>
    <source>
        <strain evidence="3">JCM 12393</strain>
    </source>
</reference>
<feature type="region of interest" description="Disordered" evidence="1">
    <location>
        <begin position="556"/>
        <end position="680"/>
    </location>
</feature>
<feature type="compositionally biased region" description="Basic and acidic residues" evidence="1">
    <location>
        <begin position="69"/>
        <end position="92"/>
    </location>
</feature>
<protein>
    <submittedName>
        <fullName evidence="2">Uncharacterized protein</fullName>
    </submittedName>
</protein>
<accession>A0ABP4IWD0</accession>
<keyword evidence="3" id="KW-1185">Reference proteome</keyword>
<feature type="compositionally biased region" description="Gly residues" evidence="1">
    <location>
        <begin position="718"/>
        <end position="744"/>
    </location>
</feature>
<comment type="caution">
    <text evidence="2">The sequence shown here is derived from an EMBL/GenBank/DDBJ whole genome shotgun (WGS) entry which is preliminary data.</text>
</comment>
<feature type="compositionally biased region" description="Basic residues" evidence="1">
    <location>
        <begin position="51"/>
        <end position="60"/>
    </location>
</feature>
<evidence type="ECO:0000313" key="2">
    <source>
        <dbReference type="EMBL" id="GAA1396809.1"/>
    </source>
</evidence>
<organism evidence="2 3">
    <name type="scientific">Kitasatospora putterlickiae</name>
    <dbReference type="NCBI Taxonomy" id="221725"/>
    <lineage>
        <taxon>Bacteria</taxon>
        <taxon>Bacillati</taxon>
        <taxon>Actinomycetota</taxon>
        <taxon>Actinomycetes</taxon>
        <taxon>Kitasatosporales</taxon>
        <taxon>Streptomycetaceae</taxon>
        <taxon>Kitasatospora</taxon>
    </lineage>
</organism>
<feature type="compositionally biased region" description="Basic residues" evidence="1">
    <location>
        <begin position="454"/>
        <end position="471"/>
    </location>
</feature>
<feature type="region of interest" description="Disordered" evidence="1">
    <location>
        <begin position="125"/>
        <end position="151"/>
    </location>
</feature>
<evidence type="ECO:0000313" key="3">
    <source>
        <dbReference type="Proteomes" id="UP001499863"/>
    </source>
</evidence>
<feature type="region of interest" description="Disordered" evidence="1">
    <location>
        <begin position="521"/>
        <end position="544"/>
    </location>
</feature>
<feature type="compositionally biased region" description="Low complexity" evidence="1">
    <location>
        <begin position="628"/>
        <end position="640"/>
    </location>
</feature>
<feature type="region of interest" description="Disordered" evidence="1">
    <location>
        <begin position="693"/>
        <end position="744"/>
    </location>
</feature>
<proteinExistence type="predicted"/>
<sequence>MQVPVEEPPAGGVRLGGAGQVAGVGAQQVVQPEPAGRPFLHQVGVGQARQQRGRRGRGRVGQRGGAVRAEVRAGHQAEQPEHPLGRGRERAVGEVEGGPYRRAPVAFDVQPAEHVAARQLGAVVGDPGAAGDQVGAGDPDGQRQAAAEPDELAGRLLLGRDPALADGAGQQPAGLLRAEHVQAELAGAVAGDQPGEPAAAGDQHGAARGARDQRPDLFGVASVVQHDQHPLAGEQRAVQRGGLVLVRGQPLGPDAQRAEEAGEHVARAQRREPGVAAQVDEQLPVLEQFAPCVRPVRGEGGLADAGRADQRHQVRAVRRVGGDEGVQLRQVLFPPDVESGRGGQLGRARGGGRRAADRCEGQLAAQHPQVGVLDLGAGRDAQLLVEPVAQASEHVERGGLLPGAREGQDQPGVQALVQRFGGHQLRQHRNGPLGAVQQQGGVGVQQGRADPPFVRRHRGRMPSQRRVRVREHRAPPVPQGPRQRFERGLLVRCALLAPGQLQQFVEPAEVGLLAGGLQQVAGGGADDGRRRGGPRAVGFQQPADLADVAVDEALVGAGRSGRPEDVGDLPLGGGPGMLEGQQPEQAAQHRAGDRDRGAAVLEDERAEEQQPRPPRAARRPGAGGGQQVGQLAAGQLQRLGEPSHGVRPGPSDPSVFEVAQCPGADPGPGRGRLLAQPGPPAVRLELSAERLRPARRHLRHGVPLIGDQCGPDRSTGQGPSGAGEAGGGEVRGGGRGGGRPGRRW</sequence>
<feature type="region of interest" description="Disordered" evidence="1">
    <location>
        <begin position="437"/>
        <end position="482"/>
    </location>
</feature>
<name>A0ABP4IWD0_9ACTN</name>
<dbReference type="Proteomes" id="UP001499863">
    <property type="component" value="Unassembled WGS sequence"/>
</dbReference>
<feature type="region of interest" description="Disordered" evidence="1">
    <location>
        <begin position="33"/>
        <end position="92"/>
    </location>
</feature>
<gene>
    <name evidence="2" type="ORF">GCM10009639_33360</name>
</gene>
<evidence type="ECO:0000256" key="1">
    <source>
        <dbReference type="SAM" id="MobiDB-lite"/>
    </source>
</evidence>
<dbReference type="EMBL" id="BAAAKJ010000183">
    <property type="protein sequence ID" value="GAA1396809.1"/>
    <property type="molecule type" value="Genomic_DNA"/>
</dbReference>